<feature type="signal peptide" evidence="1">
    <location>
        <begin position="1"/>
        <end position="19"/>
    </location>
</feature>
<proteinExistence type="predicted"/>
<protein>
    <submittedName>
        <fullName evidence="2">Uncharacterized protein</fullName>
    </submittedName>
</protein>
<reference evidence="2 3" key="2">
    <citation type="journal article" date="2019" name="G3 (Bethesda)">
        <title>Hybrid Assembly of the Genome of the Entomopathogenic Nematode Steinernema carpocapsae Identifies the X-Chromosome.</title>
        <authorList>
            <person name="Serra L."/>
            <person name="Macchietto M."/>
            <person name="Macias-Munoz A."/>
            <person name="McGill C.J."/>
            <person name="Rodriguez I.M."/>
            <person name="Rodriguez B."/>
            <person name="Murad R."/>
            <person name="Mortazavi A."/>
        </authorList>
    </citation>
    <scope>NUCLEOTIDE SEQUENCE [LARGE SCALE GENOMIC DNA]</scope>
    <source>
        <strain evidence="2 3">ALL</strain>
    </source>
</reference>
<comment type="caution">
    <text evidence="2">The sequence shown here is derived from an EMBL/GenBank/DDBJ whole genome shotgun (WGS) entry which is preliminary data.</text>
</comment>
<dbReference type="Proteomes" id="UP000298663">
    <property type="component" value="Unassembled WGS sequence"/>
</dbReference>
<gene>
    <name evidence="2" type="ORF">L596_025946</name>
</gene>
<organism evidence="2 3">
    <name type="scientific">Steinernema carpocapsae</name>
    <name type="common">Entomopathogenic nematode</name>
    <dbReference type="NCBI Taxonomy" id="34508"/>
    <lineage>
        <taxon>Eukaryota</taxon>
        <taxon>Metazoa</taxon>
        <taxon>Ecdysozoa</taxon>
        <taxon>Nematoda</taxon>
        <taxon>Chromadorea</taxon>
        <taxon>Rhabditida</taxon>
        <taxon>Tylenchina</taxon>
        <taxon>Panagrolaimomorpha</taxon>
        <taxon>Strongyloidoidea</taxon>
        <taxon>Steinernematidae</taxon>
        <taxon>Steinernema</taxon>
    </lineage>
</organism>
<sequence>MLHVHVFLTFAASLALIQAKNFECNEFVTVDEAFSGQLTKLNLNVRPVASRNVSCGEVTATPQFCFYMKIGKLLTFSGCSGTAHNVPFLPLDSNFDICKATQMNFVG</sequence>
<accession>A0A4U5M983</accession>
<dbReference type="AlphaFoldDB" id="A0A4U5M983"/>
<keyword evidence="1" id="KW-0732">Signal</keyword>
<name>A0A4U5M983_STECR</name>
<dbReference type="EMBL" id="AZBU02000009">
    <property type="protein sequence ID" value="TKR65557.1"/>
    <property type="molecule type" value="Genomic_DNA"/>
</dbReference>
<evidence type="ECO:0000313" key="2">
    <source>
        <dbReference type="EMBL" id="TKR65557.1"/>
    </source>
</evidence>
<evidence type="ECO:0000313" key="3">
    <source>
        <dbReference type="Proteomes" id="UP000298663"/>
    </source>
</evidence>
<reference evidence="2 3" key="1">
    <citation type="journal article" date="2015" name="Genome Biol.">
        <title>Comparative genomics of Steinernema reveals deeply conserved gene regulatory networks.</title>
        <authorList>
            <person name="Dillman A.R."/>
            <person name="Macchietto M."/>
            <person name="Porter C.F."/>
            <person name="Rogers A."/>
            <person name="Williams B."/>
            <person name="Antoshechkin I."/>
            <person name="Lee M.M."/>
            <person name="Goodwin Z."/>
            <person name="Lu X."/>
            <person name="Lewis E.E."/>
            <person name="Goodrich-Blair H."/>
            <person name="Stock S.P."/>
            <person name="Adams B.J."/>
            <person name="Sternberg P.W."/>
            <person name="Mortazavi A."/>
        </authorList>
    </citation>
    <scope>NUCLEOTIDE SEQUENCE [LARGE SCALE GENOMIC DNA]</scope>
    <source>
        <strain evidence="2 3">ALL</strain>
    </source>
</reference>
<keyword evidence="3" id="KW-1185">Reference proteome</keyword>
<feature type="chain" id="PRO_5020756810" evidence="1">
    <location>
        <begin position="20"/>
        <end position="107"/>
    </location>
</feature>
<evidence type="ECO:0000256" key="1">
    <source>
        <dbReference type="SAM" id="SignalP"/>
    </source>
</evidence>